<comment type="caution">
    <text evidence="1">The sequence shown here is derived from an EMBL/GenBank/DDBJ whole genome shotgun (WGS) entry which is preliminary data.</text>
</comment>
<protein>
    <submittedName>
        <fullName evidence="1">Uncharacterized protein</fullName>
    </submittedName>
</protein>
<accession>A0A1J8PQK0</accession>
<reference evidence="1 2" key="1">
    <citation type="submission" date="2016-03" db="EMBL/GenBank/DDBJ databases">
        <title>Comparative genomics of the ectomycorrhizal sister species Rhizopogon vinicolor and Rhizopogon vesiculosus (Basidiomycota: Boletales) reveals a divergence of the mating type B locus.</title>
        <authorList>
            <person name="Mujic A.B."/>
            <person name="Kuo A."/>
            <person name="Tritt A."/>
            <person name="Lipzen A."/>
            <person name="Chen C."/>
            <person name="Johnson J."/>
            <person name="Sharma A."/>
            <person name="Barry K."/>
            <person name="Grigoriev I.V."/>
            <person name="Spatafora J.W."/>
        </authorList>
    </citation>
    <scope>NUCLEOTIDE SEQUENCE [LARGE SCALE GENOMIC DNA]</scope>
    <source>
        <strain evidence="1 2">AM-OR11-056</strain>
    </source>
</reference>
<evidence type="ECO:0000313" key="1">
    <source>
        <dbReference type="EMBL" id="OJA11446.1"/>
    </source>
</evidence>
<dbReference type="Proteomes" id="UP000183567">
    <property type="component" value="Unassembled WGS sequence"/>
</dbReference>
<sequence>MCSAGTPSTHSFRLEIYCNSLSRFGELIRWEQSCRHKSTAPAVRPHSFMRAAQTSDIADYTGAE</sequence>
<dbReference type="EMBL" id="LVVM01005068">
    <property type="protein sequence ID" value="OJA11446.1"/>
    <property type="molecule type" value="Genomic_DNA"/>
</dbReference>
<gene>
    <name evidence="1" type="ORF">AZE42_08841</name>
</gene>
<evidence type="ECO:0000313" key="2">
    <source>
        <dbReference type="Proteomes" id="UP000183567"/>
    </source>
</evidence>
<keyword evidence="2" id="KW-1185">Reference proteome</keyword>
<proteinExistence type="predicted"/>
<name>A0A1J8PQK0_9AGAM</name>
<organism evidence="1 2">
    <name type="scientific">Rhizopogon vesiculosus</name>
    <dbReference type="NCBI Taxonomy" id="180088"/>
    <lineage>
        <taxon>Eukaryota</taxon>
        <taxon>Fungi</taxon>
        <taxon>Dikarya</taxon>
        <taxon>Basidiomycota</taxon>
        <taxon>Agaricomycotina</taxon>
        <taxon>Agaricomycetes</taxon>
        <taxon>Agaricomycetidae</taxon>
        <taxon>Boletales</taxon>
        <taxon>Suillineae</taxon>
        <taxon>Rhizopogonaceae</taxon>
        <taxon>Rhizopogon</taxon>
    </lineage>
</organism>
<dbReference type="AlphaFoldDB" id="A0A1J8PQK0"/>